<evidence type="ECO:0000256" key="1">
    <source>
        <dbReference type="SAM" id="MobiDB-lite"/>
    </source>
</evidence>
<feature type="region of interest" description="Disordered" evidence="1">
    <location>
        <begin position="1"/>
        <end position="39"/>
    </location>
</feature>
<evidence type="ECO:0000313" key="2">
    <source>
        <dbReference type="EMBL" id="KAF2868966.1"/>
    </source>
</evidence>
<proteinExistence type="predicted"/>
<comment type="caution">
    <text evidence="2">The sequence shown here is derived from an EMBL/GenBank/DDBJ whole genome shotgun (WGS) entry which is preliminary data.</text>
</comment>
<accession>A0A7C8I473</accession>
<dbReference type="AlphaFoldDB" id="A0A7C8I473"/>
<dbReference type="Proteomes" id="UP000481861">
    <property type="component" value="Unassembled WGS sequence"/>
</dbReference>
<evidence type="ECO:0000313" key="3">
    <source>
        <dbReference type="Proteomes" id="UP000481861"/>
    </source>
</evidence>
<feature type="compositionally biased region" description="Basic and acidic residues" evidence="1">
    <location>
        <begin position="15"/>
        <end position="25"/>
    </location>
</feature>
<protein>
    <submittedName>
        <fullName evidence="2">Uncharacterized protein</fullName>
    </submittedName>
</protein>
<reference evidence="2 3" key="1">
    <citation type="submission" date="2020-01" db="EMBL/GenBank/DDBJ databases">
        <authorList>
            <consortium name="DOE Joint Genome Institute"/>
            <person name="Haridas S."/>
            <person name="Albert R."/>
            <person name="Binder M."/>
            <person name="Bloem J."/>
            <person name="Labutti K."/>
            <person name="Salamov A."/>
            <person name="Andreopoulos B."/>
            <person name="Baker S.E."/>
            <person name="Barry K."/>
            <person name="Bills G."/>
            <person name="Bluhm B.H."/>
            <person name="Cannon C."/>
            <person name="Castanera R."/>
            <person name="Culley D.E."/>
            <person name="Daum C."/>
            <person name="Ezra D."/>
            <person name="Gonzalez J.B."/>
            <person name="Henrissat B."/>
            <person name="Kuo A."/>
            <person name="Liang C."/>
            <person name="Lipzen A."/>
            <person name="Lutzoni F."/>
            <person name="Magnuson J."/>
            <person name="Mondo S."/>
            <person name="Nolan M."/>
            <person name="Ohm R."/>
            <person name="Pangilinan J."/>
            <person name="Park H.-J.H."/>
            <person name="Ramirez L."/>
            <person name="Alfaro M."/>
            <person name="Sun H."/>
            <person name="Tritt A."/>
            <person name="Yoshinaga Y."/>
            <person name="Zwiers L.-H.L."/>
            <person name="Turgeon B.G."/>
            <person name="Goodwin S.B."/>
            <person name="Spatafora J.W."/>
            <person name="Crous P.W."/>
            <person name="Grigoriev I.V."/>
        </authorList>
    </citation>
    <scope>NUCLEOTIDE SEQUENCE [LARGE SCALE GENOMIC DNA]</scope>
    <source>
        <strain evidence="2 3">CBS 611.86</strain>
    </source>
</reference>
<keyword evidence="3" id="KW-1185">Reference proteome</keyword>
<sequence length="105" mass="11750">MAPIELQDQPVQGSDAEKEEVREKSGVVLNPNAPDQSGRYGKLDVVHMAMIANGVRTKGTFSVSKARRHSSGAFYEYQLQDGYGNPYKNGAWVREKDLRLEQKHS</sequence>
<gene>
    <name evidence="2" type="ORF">BDV95DRAFT_609224</name>
</gene>
<dbReference type="OrthoDB" id="3913514at2759"/>
<name>A0A7C8I473_9PLEO</name>
<dbReference type="EMBL" id="JAADJZ010000017">
    <property type="protein sequence ID" value="KAF2868966.1"/>
    <property type="molecule type" value="Genomic_DNA"/>
</dbReference>
<organism evidence="2 3">
    <name type="scientific">Massariosphaeria phaeospora</name>
    <dbReference type="NCBI Taxonomy" id="100035"/>
    <lineage>
        <taxon>Eukaryota</taxon>
        <taxon>Fungi</taxon>
        <taxon>Dikarya</taxon>
        <taxon>Ascomycota</taxon>
        <taxon>Pezizomycotina</taxon>
        <taxon>Dothideomycetes</taxon>
        <taxon>Pleosporomycetidae</taxon>
        <taxon>Pleosporales</taxon>
        <taxon>Pleosporales incertae sedis</taxon>
        <taxon>Massariosphaeria</taxon>
    </lineage>
</organism>